<evidence type="ECO:0000313" key="2">
    <source>
        <dbReference type="EMBL" id="EOQ96291.1"/>
    </source>
</evidence>
<dbReference type="AlphaFoldDB" id="R9A261"/>
<sequence>MAWWKEAVIYQIYPRSFQDSNGDGIGDLEGIIERLDYLAGSKDSLGIDAIWLSPVYPSPMFDFGYDISNYEEIDPVYGDTQTFKRLLKEAHKRGIRIIWILWSTIPLTSTRGF</sequence>
<dbReference type="SUPFAM" id="SSF51445">
    <property type="entry name" value="(Trans)glycosidases"/>
    <property type="match status" value="1"/>
</dbReference>
<feature type="domain" description="Glycosyl hydrolase family 13 catalytic" evidence="1">
    <location>
        <begin position="11"/>
        <end position="98"/>
    </location>
</feature>
<dbReference type="Proteomes" id="UP000013984">
    <property type="component" value="Unassembled WGS sequence"/>
</dbReference>
<dbReference type="Gene3D" id="3.20.20.80">
    <property type="entry name" value="Glycosidases"/>
    <property type="match status" value="1"/>
</dbReference>
<dbReference type="EMBL" id="AOGZ02000014">
    <property type="protein sequence ID" value="EOQ96291.1"/>
    <property type="molecule type" value="Genomic_DNA"/>
</dbReference>
<dbReference type="InterPro" id="IPR017853">
    <property type="entry name" value="GH"/>
</dbReference>
<protein>
    <submittedName>
        <fullName evidence="2">Alpha amylase, catalytic domain protein</fullName>
    </submittedName>
</protein>
<comment type="caution">
    <text evidence="2">The sequence shown here is derived from an EMBL/GenBank/DDBJ whole genome shotgun (WGS) entry which is preliminary data.</text>
</comment>
<reference evidence="2" key="1">
    <citation type="submission" date="2013-04" db="EMBL/GenBank/DDBJ databases">
        <authorList>
            <person name="Harkins D.M."/>
            <person name="Durkin A.S."/>
            <person name="Brinkac L.M."/>
            <person name="Haft D.H."/>
            <person name="Selengut J.D."/>
            <person name="Sanka R."/>
            <person name="DePew J."/>
            <person name="Purushe J."/>
            <person name="Galloway R.L."/>
            <person name="Vinetz J.M."/>
            <person name="Sutton G.G."/>
            <person name="Nierman W.C."/>
            <person name="Fouts D.E."/>
        </authorList>
    </citation>
    <scope>NUCLEOTIDE SEQUENCE [LARGE SCALE GENOMIC DNA]</scope>
    <source>
        <strain evidence="2">CDC</strain>
    </source>
</reference>
<dbReference type="GO" id="GO:0004556">
    <property type="term" value="F:alpha-amylase activity"/>
    <property type="evidence" value="ECO:0007669"/>
    <property type="project" value="TreeGrafter"/>
</dbReference>
<accession>R9A261</accession>
<evidence type="ECO:0000313" key="3">
    <source>
        <dbReference type="Proteomes" id="UP000013984"/>
    </source>
</evidence>
<organism evidence="2 3">
    <name type="scientific">Leptospira wolbachii serovar Codice str. CDC</name>
    <dbReference type="NCBI Taxonomy" id="1218599"/>
    <lineage>
        <taxon>Bacteria</taxon>
        <taxon>Pseudomonadati</taxon>
        <taxon>Spirochaetota</taxon>
        <taxon>Spirochaetia</taxon>
        <taxon>Leptospirales</taxon>
        <taxon>Leptospiraceae</taxon>
        <taxon>Leptospira</taxon>
    </lineage>
</organism>
<proteinExistence type="predicted"/>
<evidence type="ECO:0000259" key="1">
    <source>
        <dbReference type="Pfam" id="PF00128"/>
    </source>
</evidence>
<dbReference type="Pfam" id="PF00128">
    <property type="entry name" value="Alpha-amylase"/>
    <property type="match status" value="1"/>
</dbReference>
<keyword evidence="3" id="KW-1185">Reference proteome</keyword>
<dbReference type="PANTHER" id="PTHR10357">
    <property type="entry name" value="ALPHA-AMYLASE FAMILY MEMBER"/>
    <property type="match status" value="1"/>
</dbReference>
<dbReference type="GO" id="GO:0009313">
    <property type="term" value="P:oligosaccharide catabolic process"/>
    <property type="evidence" value="ECO:0007669"/>
    <property type="project" value="TreeGrafter"/>
</dbReference>
<name>R9A261_9LEPT</name>
<dbReference type="InterPro" id="IPR006047">
    <property type="entry name" value="GH13_cat_dom"/>
</dbReference>
<dbReference type="PANTHER" id="PTHR10357:SF179">
    <property type="entry name" value="NEUTRAL AND BASIC AMINO ACID TRANSPORT PROTEIN RBAT"/>
    <property type="match status" value="1"/>
</dbReference>
<dbReference type="STRING" id="1218599.LEP1GSC195_3397"/>
<gene>
    <name evidence="2" type="ORF">LEP1GSC195_3397</name>
</gene>